<organism evidence="2 3">
    <name type="scientific">Opisthorchis viverrini</name>
    <name type="common">Southeast Asian liver fluke</name>
    <dbReference type="NCBI Taxonomy" id="6198"/>
    <lineage>
        <taxon>Eukaryota</taxon>
        <taxon>Metazoa</taxon>
        <taxon>Spiralia</taxon>
        <taxon>Lophotrochozoa</taxon>
        <taxon>Platyhelminthes</taxon>
        <taxon>Trematoda</taxon>
        <taxon>Digenea</taxon>
        <taxon>Opisthorchiida</taxon>
        <taxon>Opisthorchiata</taxon>
        <taxon>Opisthorchiidae</taxon>
        <taxon>Opisthorchis</taxon>
    </lineage>
</organism>
<keyword evidence="1" id="KW-0812">Transmembrane</keyword>
<dbReference type="KEGG" id="ovi:T265_04144"/>
<dbReference type="RefSeq" id="XP_009167066.1">
    <property type="nucleotide sequence ID" value="XM_009168802.1"/>
</dbReference>
<keyword evidence="1" id="KW-1133">Transmembrane helix</keyword>
<evidence type="ECO:0000313" key="2">
    <source>
        <dbReference type="EMBL" id="KER29216.1"/>
    </source>
</evidence>
<proteinExistence type="predicted"/>
<protein>
    <submittedName>
        <fullName evidence="2">Uncharacterized protein</fullName>
    </submittedName>
</protein>
<dbReference type="GeneID" id="20318330"/>
<feature type="transmembrane region" description="Helical" evidence="1">
    <location>
        <begin position="51"/>
        <end position="68"/>
    </location>
</feature>
<name>A0A074ZQ64_OPIVI</name>
<evidence type="ECO:0000313" key="3">
    <source>
        <dbReference type="Proteomes" id="UP000054324"/>
    </source>
</evidence>
<sequence>MIQITIDRRGDWNANVGSAILYPKETCATSELELAYETSGPTRSGMKSTDLSVVASELFYQLLTGLILGYDWWLGRMVLLVGLIPCVLIFRWPRSLELQPKMQETPCRPIKEGHTMEPSKVKDEASMSDESRLFLTQATLDLRDAGRLVARGSSFARQLPGCKIQFGRELNKIADLRRKQDTFKRLHFGAG</sequence>
<gene>
    <name evidence="2" type="ORF">T265_04144</name>
</gene>
<accession>A0A074ZQ64</accession>
<keyword evidence="3" id="KW-1185">Reference proteome</keyword>
<evidence type="ECO:0000256" key="1">
    <source>
        <dbReference type="SAM" id="Phobius"/>
    </source>
</evidence>
<keyword evidence="1" id="KW-0472">Membrane</keyword>
<dbReference type="AlphaFoldDB" id="A0A074ZQ64"/>
<reference evidence="2 3" key="1">
    <citation type="submission" date="2013-11" db="EMBL/GenBank/DDBJ databases">
        <title>Opisthorchis viverrini - life in the bile duct.</title>
        <authorList>
            <person name="Young N.D."/>
            <person name="Nagarajan N."/>
            <person name="Lin S.J."/>
            <person name="Korhonen P.K."/>
            <person name="Jex A.R."/>
            <person name="Hall R.S."/>
            <person name="Safavi-Hemami H."/>
            <person name="Kaewkong W."/>
            <person name="Bertrand D."/>
            <person name="Gao S."/>
            <person name="Seet Q."/>
            <person name="Wongkham S."/>
            <person name="Teh B.T."/>
            <person name="Wongkham C."/>
            <person name="Intapan P.M."/>
            <person name="Maleewong W."/>
            <person name="Yang X."/>
            <person name="Hu M."/>
            <person name="Wang Z."/>
            <person name="Hofmann A."/>
            <person name="Sternberg P.W."/>
            <person name="Tan P."/>
            <person name="Wang J."/>
            <person name="Gasser R.B."/>
        </authorList>
    </citation>
    <scope>NUCLEOTIDE SEQUENCE [LARGE SCALE GENOMIC DNA]</scope>
</reference>
<dbReference type="Proteomes" id="UP000054324">
    <property type="component" value="Unassembled WGS sequence"/>
</dbReference>
<dbReference type="CTD" id="20318330"/>
<dbReference type="EMBL" id="KL596683">
    <property type="protein sequence ID" value="KER29216.1"/>
    <property type="molecule type" value="Genomic_DNA"/>
</dbReference>